<protein>
    <submittedName>
        <fullName evidence="1">Uncharacterized protein</fullName>
    </submittedName>
</protein>
<name>A0A3N4JKX1_9PEZI</name>
<gene>
    <name evidence="1" type="ORF">L873DRAFT_1809394</name>
</gene>
<dbReference type="AlphaFoldDB" id="A0A3N4JKX1"/>
<accession>A0A3N4JKX1</accession>
<reference evidence="1 2" key="1">
    <citation type="journal article" date="2018" name="Nat. Ecol. Evol.">
        <title>Pezizomycetes genomes reveal the molecular basis of ectomycorrhizal truffle lifestyle.</title>
        <authorList>
            <person name="Murat C."/>
            <person name="Payen T."/>
            <person name="Noel B."/>
            <person name="Kuo A."/>
            <person name="Morin E."/>
            <person name="Chen J."/>
            <person name="Kohler A."/>
            <person name="Krizsan K."/>
            <person name="Balestrini R."/>
            <person name="Da Silva C."/>
            <person name="Montanini B."/>
            <person name="Hainaut M."/>
            <person name="Levati E."/>
            <person name="Barry K.W."/>
            <person name="Belfiori B."/>
            <person name="Cichocki N."/>
            <person name="Clum A."/>
            <person name="Dockter R.B."/>
            <person name="Fauchery L."/>
            <person name="Guy J."/>
            <person name="Iotti M."/>
            <person name="Le Tacon F."/>
            <person name="Lindquist E.A."/>
            <person name="Lipzen A."/>
            <person name="Malagnac F."/>
            <person name="Mello A."/>
            <person name="Molinier V."/>
            <person name="Miyauchi S."/>
            <person name="Poulain J."/>
            <person name="Riccioni C."/>
            <person name="Rubini A."/>
            <person name="Sitrit Y."/>
            <person name="Splivallo R."/>
            <person name="Traeger S."/>
            <person name="Wang M."/>
            <person name="Zifcakova L."/>
            <person name="Wipf D."/>
            <person name="Zambonelli A."/>
            <person name="Paolocci F."/>
            <person name="Nowrousian M."/>
            <person name="Ottonello S."/>
            <person name="Baldrian P."/>
            <person name="Spatafora J.W."/>
            <person name="Henrissat B."/>
            <person name="Nagy L.G."/>
            <person name="Aury J.M."/>
            <person name="Wincker P."/>
            <person name="Grigoriev I.V."/>
            <person name="Bonfante P."/>
            <person name="Martin F.M."/>
        </authorList>
    </citation>
    <scope>NUCLEOTIDE SEQUENCE [LARGE SCALE GENOMIC DNA]</scope>
    <source>
        <strain evidence="1 2">120613-1</strain>
    </source>
</reference>
<dbReference type="EMBL" id="ML120402">
    <property type="protein sequence ID" value="RPA97628.1"/>
    <property type="molecule type" value="Genomic_DNA"/>
</dbReference>
<proteinExistence type="predicted"/>
<keyword evidence="2" id="KW-1185">Reference proteome</keyword>
<sequence length="87" mass="10171">MSSYCKGTVIVNIVFLGLHFWRAVKRLFVYGNFDFPDGLTKKKSQAISLAIRRSKDQIRWRLVFEARLQRSLASFSSMKPNLYLIKI</sequence>
<evidence type="ECO:0000313" key="2">
    <source>
        <dbReference type="Proteomes" id="UP000276215"/>
    </source>
</evidence>
<dbReference type="Proteomes" id="UP000276215">
    <property type="component" value="Unassembled WGS sequence"/>
</dbReference>
<organism evidence="1 2">
    <name type="scientific">Choiromyces venosus 120613-1</name>
    <dbReference type="NCBI Taxonomy" id="1336337"/>
    <lineage>
        <taxon>Eukaryota</taxon>
        <taxon>Fungi</taxon>
        <taxon>Dikarya</taxon>
        <taxon>Ascomycota</taxon>
        <taxon>Pezizomycotina</taxon>
        <taxon>Pezizomycetes</taxon>
        <taxon>Pezizales</taxon>
        <taxon>Tuberaceae</taxon>
        <taxon>Choiromyces</taxon>
    </lineage>
</organism>
<evidence type="ECO:0000313" key="1">
    <source>
        <dbReference type="EMBL" id="RPA97628.1"/>
    </source>
</evidence>